<evidence type="ECO:0000256" key="3">
    <source>
        <dbReference type="ARBA" id="ARBA00022898"/>
    </source>
</evidence>
<dbReference type="PROSITE" id="PS00600">
    <property type="entry name" value="AA_TRANSFER_CLASS_3"/>
    <property type="match status" value="1"/>
</dbReference>
<proteinExistence type="inferred from homology"/>
<comment type="similarity">
    <text evidence="2 4">Belongs to the class-III pyridoxal-phosphate-dependent aminotransferase family.</text>
</comment>
<dbReference type="InterPro" id="IPR015424">
    <property type="entry name" value="PyrdxlP-dep_Trfase"/>
</dbReference>
<dbReference type="GO" id="GO:0030170">
    <property type="term" value="F:pyridoxal phosphate binding"/>
    <property type="evidence" value="ECO:0007669"/>
    <property type="project" value="InterPro"/>
</dbReference>
<dbReference type="HOGENOM" id="CLU_016922_10_0_11"/>
<dbReference type="InterPro" id="IPR049704">
    <property type="entry name" value="Aminotrans_3_PPA_site"/>
</dbReference>
<dbReference type="EC" id="2.6.1.11" evidence="5"/>
<dbReference type="Gene3D" id="3.40.640.10">
    <property type="entry name" value="Type I PLP-dependent aspartate aminotransferase-like (Major domain)"/>
    <property type="match status" value="1"/>
</dbReference>
<dbReference type="Gene3D" id="3.90.1150.10">
    <property type="entry name" value="Aspartate Aminotransferase, domain 1"/>
    <property type="match status" value="1"/>
</dbReference>
<evidence type="ECO:0000256" key="1">
    <source>
        <dbReference type="ARBA" id="ARBA00001933"/>
    </source>
</evidence>
<dbReference type="STRING" id="656024.FsymDg_2611"/>
<dbReference type="AlphaFoldDB" id="F8B356"/>
<protein>
    <submittedName>
        <fullName evidence="5">Acetylornithine transaminase</fullName>
        <ecNumber evidence="5">2.6.1.11</ecNumber>
    </submittedName>
</protein>
<gene>
    <name evidence="5" type="ordered locus">FsymDg_2611</name>
</gene>
<organism evidence="5 6">
    <name type="scientific">Candidatus Protofrankia datiscae</name>
    <dbReference type="NCBI Taxonomy" id="2716812"/>
    <lineage>
        <taxon>Bacteria</taxon>
        <taxon>Bacillati</taxon>
        <taxon>Actinomycetota</taxon>
        <taxon>Actinomycetes</taxon>
        <taxon>Frankiales</taxon>
        <taxon>Frankiaceae</taxon>
        <taxon>Protofrankia</taxon>
    </lineage>
</organism>
<evidence type="ECO:0000256" key="4">
    <source>
        <dbReference type="RuleBase" id="RU003560"/>
    </source>
</evidence>
<reference evidence="5 6" key="1">
    <citation type="submission" date="2011-05" db="EMBL/GenBank/DDBJ databases">
        <title>Complete sequence of chromosome of Frankia symbiont of Datisca glomerata.</title>
        <authorList>
            <consortium name="US DOE Joint Genome Institute"/>
            <person name="Lucas S."/>
            <person name="Han J."/>
            <person name="Lapidus A."/>
            <person name="Cheng J.-F."/>
            <person name="Goodwin L."/>
            <person name="Pitluck S."/>
            <person name="Peters L."/>
            <person name="Mikhailova N."/>
            <person name="Chertkov O."/>
            <person name="Teshima H."/>
            <person name="Han C."/>
            <person name="Tapia R."/>
            <person name="Land M."/>
            <person name="Hauser L."/>
            <person name="Kyrpides N."/>
            <person name="Ivanova N."/>
            <person name="Pagani I."/>
            <person name="Berry A."/>
            <person name="Pawlowski K."/>
            <person name="Persson T."/>
            <person name="Vanden Heuvel B."/>
            <person name="Benson D."/>
            <person name="Woyke T."/>
        </authorList>
    </citation>
    <scope>NUCLEOTIDE SEQUENCE [LARGE SCALE GENOMIC DNA]</scope>
    <source>
        <strain evidence="6">4085684</strain>
    </source>
</reference>
<dbReference type="eggNOG" id="COG0160">
    <property type="taxonomic scope" value="Bacteria"/>
</dbReference>
<dbReference type="KEGG" id="fsy:FsymDg_2611"/>
<accession>F8B356</accession>
<dbReference type="FunFam" id="3.40.640.10:FF:000004">
    <property type="entry name" value="Acetylornithine aminotransferase"/>
    <property type="match status" value="1"/>
</dbReference>
<keyword evidence="5" id="KW-0032">Aminotransferase</keyword>
<evidence type="ECO:0000313" key="5">
    <source>
        <dbReference type="EMBL" id="AEH09969.1"/>
    </source>
</evidence>
<dbReference type="Proteomes" id="UP000001549">
    <property type="component" value="Chromosome"/>
</dbReference>
<dbReference type="EMBL" id="CP002801">
    <property type="protein sequence ID" value="AEH09969.1"/>
    <property type="molecule type" value="Genomic_DNA"/>
</dbReference>
<evidence type="ECO:0000256" key="2">
    <source>
        <dbReference type="ARBA" id="ARBA00008954"/>
    </source>
</evidence>
<dbReference type="InterPro" id="IPR005814">
    <property type="entry name" value="Aminotrans_3"/>
</dbReference>
<keyword evidence="3 4" id="KW-0663">Pyridoxal phosphate</keyword>
<dbReference type="PANTHER" id="PTHR43094:SF1">
    <property type="entry name" value="AMINOTRANSFERASE CLASS-III"/>
    <property type="match status" value="1"/>
</dbReference>
<dbReference type="InterPro" id="IPR015421">
    <property type="entry name" value="PyrdxlP-dep_Trfase_major"/>
</dbReference>
<dbReference type="SUPFAM" id="SSF53383">
    <property type="entry name" value="PLP-dependent transferases"/>
    <property type="match status" value="1"/>
</dbReference>
<keyword evidence="6" id="KW-1185">Reference proteome</keyword>
<dbReference type="GO" id="GO:0003992">
    <property type="term" value="F:N2-acetyl-L-ornithine:2-oxoglutarate 5-aminotransferase activity"/>
    <property type="evidence" value="ECO:0007669"/>
    <property type="project" value="UniProtKB-EC"/>
</dbReference>
<keyword evidence="5" id="KW-0808">Transferase</keyword>
<name>F8B356_9ACTN</name>
<comment type="cofactor">
    <cofactor evidence="1">
        <name>pyridoxal 5'-phosphate</name>
        <dbReference type="ChEBI" id="CHEBI:597326"/>
    </cofactor>
</comment>
<dbReference type="InterPro" id="IPR015422">
    <property type="entry name" value="PyrdxlP-dep_Trfase_small"/>
</dbReference>
<dbReference type="Pfam" id="PF00202">
    <property type="entry name" value="Aminotran_3"/>
    <property type="match status" value="1"/>
</dbReference>
<dbReference type="PIRSF" id="PIRSF000521">
    <property type="entry name" value="Transaminase_4ab_Lys_Orn"/>
    <property type="match status" value="1"/>
</dbReference>
<dbReference type="CDD" id="cd00610">
    <property type="entry name" value="OAT_like"/>
    <property type="match status" value="1"/>
</dbReference>
<dbReference type="PANTHER" id="PTHR43094">
    <property type="entry name" value="AMINOTRANSFERASE"/>
    <property type="match status" value="1"/>
</dbReference>
<sequence>MYDTRRIQDLLHHQVSDYMMHHGDGIYLYDTEGRAYIDCASATFNLSLGYSHPEIIKAIREQADLLIHATSTFQTRPVDELVRRLVAVSPPNLTRVHLKVSGGSTANEGAVKMAQVHTGRRDVITLFRSHHGQTLLTTAMSGEAFRREPFPLLVPGVVHVPDPYCRRCFYRQRPDTCGLLCAERINDFIDHASSGSVACVVVEPVSGSGGNIVPPDGYLAALRRICDERGIVLVFDEVQTGIGRTGHMFAADHFDVRPDIITTSKGLGGSGAQVAAILTSGEFSGLGGEFHSFTYGGNLLAAAAAARTLEIVSRPAFLANVRAVGAHIMRRLRGMAQRYPCVDDVRGLGLMIGIELTDRDGQPATSLTRHLARSGMEHGLILRTSRYGRGNVLKIRPPLIITIEEADLLCDRLETLVAQEAQ</sequence>
<evidence type="ECO:0000313" key="6">
    <source>
        <dbReference type="Proteomes" id="UP000001549"/>
    </source>
</evidence>